<dbReference type="InterPro" id="IPR020846">
    <property type="entry name" value="MFS_dom"/>
</dbReference>
<name>A0AA36CID6_9BILA</name>
<dbReference type="EMBL" id="CATQJA010001915">
    <property type="protein sequence ID" value="CAJ0569088.1"/>
    <property type="molecule type" value="Genomic_DNA"/>
</dbReference>
<feature type="transmembrane region" description="Helical" evidence="2">
    <location>
        <begin position="25"/>
        <end position="45"/>
    </location>
</feature>
<keyword evidence="2" id="KW-0812">Transmembrane</keyword>
<dbReference type="Pfam" id="PF07690">
    <property type="entry name" value="MFS_1"/>
    <property type="match status" value="1"/>
</dbReference>
<dbReference type="Gene3D" id="1.20.1250.20">
    <property type="entry name" value="MFS general substrate transporter like domains"/>
    <property type="match status" value="2"/>
</dbReference>
<protein>
    <recommendedName>
        <fullName evidence="3">Major facilitator superfamily (MFS) profile domain-containing protein</fullName>
    </recommendedName>
</protein>
<dbReference type="SUPFAM" id="SSF103473">
    <property type="entry name" value="MFS general substrate transporter"/>
    <property type="match status" value="1"/>
</dbReference>
<feature type="transmembrane region" description="Helical" evidence="2">
    <location>
        <begin position="214"/>
        <end position="233"/>
    </location>
</feature>
<feature type="domain" description="Major facilitator superfamily (MFS) profile" evidence="3">
    <location>
        <begin position="25"/>
        <end position="469"/>
    </location>
</feature>
<gene>
    <name evidence="4" type="ORF">MSPICULIGERA_LOCUS7582</name>
</gene>
<reference evidence="4" key="1">
    <citation type="submission" date="2023-06" db="EMBL/GenBank/DDBJ databases">
        <authorList>
            <person name="Delattre M."/>
        </authorList>
    </citation>
    <scope>NUCLEOTIDE SEQUENCE</scope>
    <source>
        <strain evidence="4">AF72</strain>
    </source>
</reference>
<evidence type="ECO:0000256" key="1">
    <source>
        <dbReference type="ARBA" id="ARBA00004141"/>
    </source>
</evidence>
<dbReference type="InterPro" id="IPR036259">
    <property type="entry name" value="MFS_trans_sf"/>
</dbReference>
<dbReference type="InterPro" id="IPR011701">
    <property type="entry name" value="MFS"/>
</dbReference>
<dbReference type="PANTHER" id="PTHR45757:SF18">
    <property type="entry name" value="MAJOR FACILITATOR SUPERFAMILY (MFS) PROFILE DOMAIN-CONTAINING PROTEIN"/>
    <property type="match status" value="1"/>
</dbReference>
<keyword evidence="5" id="KW-1185">Reference proteome</keyword>
<keyword evidence="2" id="KW-0472">Membrane</keyword>
<dbReference type="Proteomes" id="UP001177023">
    <property type="component" value="Unassembled WGS sequence"/>
</dbReference>
<feature type="transmembrane region" description="Helical" evidence="2">
    <location>
        <begin position="377"/>
        <end position="398"/>
    </location>
</feature>
<feature type="transmembrane region" description="Helical" evidence="2">
    <location>
        <begin position="279"/>
        <end position="305"/>
    </location>
</feature>
<dbReference type="PROSITE" id="PS50850">
    <property type="entry name" value="MFS"/>
    <property type="match status" value="1"/>
</dbReference>
<dbReference type="GO" id="GO:0022857">
    <property type="term" value="F:transmembrane transporter activity"/>
    <property type="evidence" value="ECO:0007669"/>
    <property type="project" value="InterPro"/>
</dbReference>
<sequence>MTVAVQIHCEAQTSGAKSSRHYRRFVILFVTFFFLSFLHAGFVSYNCGIVAMKDLLTSPLYDEDTFHINRSIIIWNADHLSLEDRRFDFSAGEIGWSFAAGFAGAMFGVPLLGWVAPRLGIHLLMSGMGLMVAVACFIHPLIVSWSFPVFVVLRFIIGTVLAVLFATAGDVIAKWAPLDERGIWVAILTGHLEFSPLFAMPFGGLMGAGVSWPAIYYSHGGLALIVTILWIVLHKNDPRKVKWLKQGELDQILEGKEEMLVKKAKRRAISTLKLLKSPVILGTWAACFGYYFAVQFAITFSLIYYSQALHFPLSTCGLVVMIPLLLLLLIKVATGQLSDTLHSIREVTRMRIFNSIALFGSAISFILASFWEPNGSWLDVAVVVLPVCILGCHSGGYPKCMVVVAKQHSPAVFAYMQLLGCAALVIGSFLVPSLTPTGSHTEWALVFRIYAAVLVICNLIFCWLASDEPCAWTKAESKPAEIAAEEPSSQASQTGSTAE</sequence>
<feature type="transmembrane region" description="Helical" evidence="2">
    <location>
        <begin position="410"/>
        <end position="431"/>
    </location>
</feature>
<feature type="transmembrane region" description="Helical" evidence="2">
    <location>
        <begin position="443"/>
        <end position="464"/>
    </location>
</feature>
<dbReference type="AlphaFoldDB" id="A0AA36CID6"/>
<feature type="transmembrane region" description="Helical" evidence="2">
    <location>
        <begin position="149"/>
        <end position="171"/>
    </location>
</feature>
<evidence type="ECO:0000256" key="2">
    <source>
        <dbReference type="SAM" id="Phobius"/>
    </source>
</evidence>
<feature type="transmembrane region" description="Helical" evidence="2">
    <location>
        <begin position="94"/>
        <end position="116"/>
    </location>
</feature>
<comment type="subcellular location">
    <subcellularLocation>
        <location evidence="1">Membrane</location>
        <topology evidence="1">Multi-pass membrane protein</topology>
    </subcellularLocation>
</comment>
<feature type="transmembrane region" description="Helical" evidence="2">
    <location>
        <begin position="311"/>
        <end position="330"/>
    </location>
</feature>
<evidence type="ECO:0000313" key="5">
    <source>
        <dbReference type="Proteomes" id="UP001177023"/>
    </source>
</evidence>
<evidence type="ECO:0000259" key="3">
    <source>
        <dbReference type="PROSITE" id="PS50850"/>
    </source>
</evidence>
<feature type="transmembrane region" description="Helical" evidence="2">
    <location>
        <begin position="123"/>
        <end position="143"/>
    </location>
</feature>
<dbReference type="GO" id="GO:0016020">
    <property type="term" value="C:membrane"/>
    <property type="evidence" value="ECO:0007669"/>
    <property type="project" value="UniProtKB-SubCell"/>
</dbReference>
<dbReference type="PANTHER" id="PTHR45757">
    <property type="entry name" value="PROTEIN CBG23364-RELATED"/>
    <property type="match status" value="1"/>
</dbReference>
<feature type="transmembrane region" description="Helical" evidence="2">
    <location>
        <begin position="351"/>
        <end position="371"/>
    </location>
</feature>
<feature type="non-terminal residue" evidence="4">
    <location>
        <position position="1"/>
    </location>
</feature>
<proteinExistence type="predicted"/>
<feature type="transmembrane region" description="Helical" evidence="2">
    <location>
        <begin position="183"/>
        <end position="202"/>
    </location>
</feature>
<organism evidence="4 5">
    <name type="scientific">Mesorhabditis spiculigera</name>
    <dbReference type="NCBI Taxonomy" id="96644"/>
    <lineage>
        <taxon>Eukaryota</taxon>
        <taxon>Metazoa</taxon>
        <taxon>Ecdysozoa</taxon>
        <taxon>Nematoda</taxon>
        <taxon>Chromadorea</taxon>
        <taxon>Rhabditida</taxon>
        <taxon>Rhabditina</taxon>
        <taxon>Rhabditomorpha</taxon>
        <taxon>Rhabditoidea</taxon>
        <taxon>Rhabditidae</taxon>
        <taxon>Mesorhabditinae</taxon>
        <taxon>Mesorhabditis</taxon>
    </lineage>
</organism>
<evidence type="ECO:0000313" key="4">
    <source>
        <dbReference type="EMBL" id="CAJ0569088.1"/>
    </source>
</evidence>
<comment type="caution">
    <text evidence="4">The sequence shown here is derived from an EMBL/GenBank/DDBJ whole genome shotgun (WGS) entry which is preliminary data.</text>
</comment>
<accession>A0AA36CID6</accession>
<keyword evidence="2" id="KW-1133">Transmembrane helix</keyword>